<dbReference type="InterPro" id="IPR034746">
    <property type="entry name" value="POTRA"/>
</dbReference>
<dbReference type="PROSITE" id="PS51779">
    <property type="entry name" value="POTRA"/>
    <property type="match status" value="3"/>
</dbReference>
<comment type="similarity">
    <text evidence="8">Belongs to the BamA family.</text>
</comment>
<dbReference type="EMBL" id="JANFFA010000001">
    <property type="protein sequence ID" value="MDQ2092877.1"/>
    <property type="molecule type" value="Genomic_DNA"/>
</dbReference>
<keyword evidence="5 8" id="KW-0677">Repeat</keyword>
<evidence type="ECO:0000256" key="4">
    <source>
        <dbReference type="ARBA" id="ARBA00022729"/>
    </source>
</evidence>
<evidence type="ECO:0000259" key="10">
    <source>
        <dbReference type="PROSITE" id="PS51779"/>
    </source>
</evidence>
<comment type="function">
    <text evidence="8">Part of the outer membrane protein assembly complex, which is involved in assembly and insertion of beta-barrel proteins into the outer membrane.</text>
</comment>
<dbReference type="Pfam" id="PF01103">
    <property type="entry name" value="Omp85"/>
    <property type="match status" value="1"/>
</dbReference>
<keyword evidence="2 8" id="KW-1134">Transmembrane beta strand</keyword>
<dbReference type="PIRSF" id="PIRSF006076">
    <property type="entry name" value="OM_assembly_OMP85"/>
    <property type="match status" value="1"/>
</dbReference>
<evidence type="ECO:0000313" key="12">
    <source>
        <dbReference type="Proteomes" id="UP001227162"/>
    </source>
</evidence>
<evidence type="ECO:0000256" key="1">
    <source>
        <dbReference type="ARBA" id="ARBA00004370"/>
    </source>
</evidence>
<evidence type="ECO:0000256" key="7">
    <source>
        <dbReference type="ARBA" id="ARBA00023237"/>
    </source>
</evidence>
<comment type="subunit">
    <text evidence="8">Part of the Bam complex.</text>
</comment>
<keyword evidence="7 8" id="KW-0998">Cell outer membrane</keyword>
<dbReference type="InterPro" id="IPR010827">
    <property type="entry name" value="BamA/TamA_POTRA"/>
</dbReference>
<keyword evidence="6 8" id="KW-0472">Membrane</keyword>
<dbReference type="GO" id="GO:0009279">
    <property type="term" value="C:cell outer membrane"/>
    <property type="evidence" value="ECO:0007669"/>
    <property type="project" value="UniProtKB-SubCell"/>
</dbReference>
<evidence type="ECO:0000256" key="5">
    <source>
        <dbReference type="ARBA" id="ARBA00022737"/>
    </source>
</evidence>
<feature type="domain" description="POTRA" evidence="10">
    <location>
        <begin position="87"/>
        <end position="164"/>
    </location>
</feature>
<keyword evidence="3 8" id="KW-0812">Transmembrane</keyword>
<accession>A0AAJ1UBJ6</accession>
<keyword evidence="12" id="KW-1185">Reference proteome</keyword>
<keyword evidence="4 8" id="KW-0732">Signal</keyword>
<dbReference type="GO" id="GO:0043165">
    <property type="term" value="P:Gram-negative-bacterium-type cell outer membrane assembly"/>
    <property type="evidence" value="ECO:0007669"/>
    <property type="project" value="UniProtKB-UniRule"/>
</dbReference>
<feature type="domain" description="POTRA" evidence="10">
    <location>
        <begin position="19"/>
        <end position="86"/>
    </location>
</feature>
<proteinExistence type="inferred from homology"/>
<evidence type="ECO:0000256" key="8">
    <source>
        <dbReference type="HAMAP-Rule" id="MF_01430"/>
    </source>
</evidence>
<dbReference type="Gene3D" id="3.10.20.310">
    <property type="entry name" value="membrane protein fhac"/>
    <property type="match status" value="5"/>
</dbReference>
<dbReference type="PANTHER" id="PTHR12815">
    <property type="entry name" value="SORTING AND ASSEMBLY MACHINERY SAMM50 PROTEIN FAMILY MEMBER"/>
    <property type="match status" value="1"/>
</dbReference>
<evidence type="ECO:0000256" key="6">
    <source>
        <dbReference type="ARBA" id="ARBA00023136"/>
    </source>
</evidence>
<dbReference type="GO" id="GO:0051205">
    <property type="term" value="P:protein insertion into membrane"/>
    <property type="evidence" value="ECO:0007669"/>
    <property type="project" value="UniProtKB-UniRule"/>
</dbReference>
<reference evidence="11" key="2">
    <citation type="submission" date="2023-04" db="EMBL/GenBank/DDBJ databases">
        <title>'Rhodoalgimonas zhirmunskyi' gen. nov., isolated from a red alga.</title>
        <authorList>
            <person name="Nedashkovskaya O.I."/>
            <person name="Otstavnykh N.Y."/>
            <person name="Bystritskaya E.P."/>
            <person name="Balabanova L.A."/>
            <person name="Isaeva M.P."/>
        </authorList>
    </citation>
    <scope>NUCLEOTIDE SEQUENCE</scope>
    <source>
        <strain evidence="11">10Alg 79</strain>
    </source>
</reference>
<gene>
    <name evidence="8 11" type="primary">bamA</name>
    <name evidence="11" type="ORF">NOI20_01995</name>
</gene>
<dbReference type="Gene3D" id="2.40.160.50">
    <property type="entry name" value="membrane protein fhac: a member of the omp85/tpsb transporter family"/>
    <property type="match status" value="1"/>
</dbReference>
<dbReference type="HAMAP" id="MF_01430">
    <property type="entry name" value="OM_assembly_BamA"/>
    <property type="match status" value="1"/>
</dbReference>
<organism evidence="11 12">
    <name type="scientific">Rhodalgimonas zhirmunskyi</name>
    <dbReference type="NCBI Taxonomy" id="2964767"/>
    <lineage>
        <taxon>Bacteria</taxon>
        <taxon>Pseudomonadati</taxon>
        <taxon>Pseudomonadota</taxon>
        <taxon>Alphaproteobacteria</taxon>
        <taxon>Rhodobacterales</taxon>
        <taxon>Roseobacteraceae</taxon>
        <taxon>Rhodalgimonas</taxon>
    </lineage>
</organism>
<comment type="subcellular location">
    <subcellularLocation>
        <location evidence="8">Cell outer membrane</location>
    </subcellularLocation>
    <subcellularLocation>
        <location evidence="1">Membrane</location>
    </subcellularLocation>
</comment>
<dbReference type="InterPro" id="IPR039910">
    <property type="entry name" value="D15-like"/>
</dbReference>
<evidence type="ECO:0000256" key="3">
    <source>
        <dbReference type="ARBA" id="ARBA00022692"/>
    </source>
</evidence>
<name>A0AAJ1UBJ6_9RHOB</name>
<comment type="caution">
    <text evidence="11">The sequence shown here is derived from an EMBL/GenBank/DDBJ whole genome shotgun (WGS) entry which is preliminary data.</text>
</comment>
<dbReference type="InterPro" id="IPR023707">
    <property type="entry name" value="OM_assembly_BamA"/>
</dbReference>
<evidence type="ECO:0000256" key="2">
    <source>
        <dbReference type="ARBA" id="ARBA00022452"/>
    </source>
</evidence>
<dbReference type="PANTHER" id="PTHR12815:SF23">
    <property type="entry name" value="OUTER MEMBRANE PROTEIN ASSEMBLY FACTOR BAMA"/>
    <property type="match status" value="1"/>
</dbReference>
<dbReference type="Pfam" id="PF07244">
    <property type="entry name" value="POTRA"/>
    <property type="match status" value="5"/>
</dbReference>
<evidence type="ECO:0000313" key="11">
    <source>
        <dbReference type="EMBL" id="MDQ2092877.1"/>
    </source>
</evidence>
<dbReference type="InterPro" id="IPR000184">
    <property type="entry name" value="Bac_surfAg_D15"/>
</dbReference>
<dbReference type="Proteomes" id="UP001227162">
    <property type="component" value="Unassembled WGS sequence"/>
</dbReference>
<dbReference type="NCBIfam" id="TIGR03303">
    <property type="entry name" value="OM_YaeT"/>
    <property type="match status" value="1"/>
</dbReference>
<protein>
    <recommendedName>
        <fullName evidence="8 9">Outer membrane protein assembly factor BamA</fullName>
    </recommendedName>
</protein>
<feature type="domain" description="POTRA" evidence="10">
    <location>
        <begin position="340"/>
        <end position="413"/>
    </location>
</feature>
<dbReference type="AlphaFoldDB" id="A0AAJ1UBJ6"/>
<sequence>MGLAAGVATIPDVAYAQSYRFSTVQIDGNKRIETGTILSYAGIARGQAVSGAELNDAYQRILASGLFETVTIEPRGSTLVIAVTEYPTINKINFEGNKRLKDEDLARFIESKSRLVFNPAQAERDAETIADAYNQNGRVSARVSPKIIRRSNNRVDLVFEIFEGKVTEVERIGFVGNQAFSDRRLRRVLESKQAGLLRALIKKDSFVEDRLQFDEQVLRDFYLSRGYIDFRTTGVNAELANERDGYFLTFNVQEGQQFRFGEISVSSEMPNADADEFRQALKLRSGIVYSPSLVENSIARLERLALKKGIDFLRVEPRITRNDRDLTLDVEFVMSKGPRVFVERIDIEGNATTLDRVIRRQFRTAEGDPFNPREVREAAERIRALGFFSNTDVNAREGSSPDKVVVDVNVEETTTGSLSFGGTFSTDNGFGLVVQFQEKNFLGRGQEVRLSLSGATDNKTYGLYFAEPAFLGRDVKFHFDIGYTETESYNSDYDTNRAKLQFGLEFPLGENARLDLNYKFSHAGIDNYTGSGLILAAEETAGARSLSSLGYGYTYDTRLTGLNPNAGMLLQFEQDFGGVGGDATYIKTVGRLQAQTKILNEEVTLRATLAGGALNFSGGAQSQVVDRFLYGDDVIRGFTVDGIGPREYSAGTINDALGGNFFATLQFEAQFPLGLPEEYGISGGVFYDIGSVWGLDATNGNTLYDDFSARHVAGVSMFWTTPLGPLRLNWSKALKKEAQDKEQQFELTISTEF</sequence>
<reference evidence="11" key="1">
    <citation type="submission" date="2022-07" db="EMBL/GenBank/DDBJ databases">
        <authorList>
            <person name="Otstavnykh N."/>
            <person name="Isaeva M."/>
            <person name="Bystritskaya E."/>
        </authorList>
    </citation>
    <scope>NUCLEOTIDE SEQUENCE</scope>
    <source>
        <strain evidence="11">10Alg 79</strain>
    </source>
</reference>
<evidence type="ECO:0000256" key="9">
    <source>
        <dbReference type="NCBIfam" id="TIGR03303"/>
    </source>
</evidence>